<keyword evidence="12" id="KW-1185">Reference proteome</keyword>
<keyword evidence="5 9" id="KW-1133">Transmembrane helix</keyword>
<organism evidence="11 12">
    <name type="scientific">Malassezia equina</name>
    <dbReference type="NCBI Taxonomy" id="1381935"/>
    <lineage>
        <taxon>Eukaryota</taxon>
        <taxon>Fungi</taxon>
        <taxon>Dikarya</taxon>
        <taxon>Basidiomycota</taxon>
        <taxon>Ustilaginomycotina</taxon>
        <taxon>Malasseziomycetes</taxon>
        <taxon>Malasseziales</taxon>
        <taxon>Malasseziaceae</taxon>
        <taxon>Malassezia</taxon>
    </lineage>
</organism>
<feature type="domain" description="Longin" evidence="10">
    <location>
        <begin position="28"/>
        <end position="105"/>
    </location>
</feature>
<evidence type="ECO:0000256" key="9">
    <source>
        <dbReference type="SAM" id="Phobius"/>
    </source>
</evidence>
<dbReference type="GO" id="GO:0016192">
    <property type="term" value="P:vesicle-mediated transport"/>
    <property type="evidence" value="ECO:0007669"/>
    <property type="project" value="InterPro"/>
</dbReference>
<evidence type="ECO:0000313" key="11">
    <source>
        <dbReference type="EMBL" id="WFD24955.1"/>
    </source>
</evidence>
<dbReference type="InterPro" id="IPR042855">
    <property type="entry name" value="V_SNARE_CC"/>
</dbReference>
<name>A0AAF0J5F7_9BASI</name>
<reference evidence="11" key="1">
    <citation type="submission" date="2023-03" db="EMBL/GenBank/DDBJ databases">
        <title>Mating type loci evolution in Malassezia.</title>
        <authorList>
            <person name="Coelho M.A."/>
        </authorList>
    </citation>
    <scope>NUCLEOTIDE SEQUENCE</scope>
    <source>
        <strain evidence="11">CBS 12830</strain>
    </source>
</reference>
<dbReference type="InterPro" id="IPR010908">
    <property type="entry name" value="Longin_dom"/>
</dbReference>
<dbReference type="PANTHER" id="PTHR21136">
    <property type="entry name" value="SNARE PROTEINS"/>
    <property type="match status" value="1"/>
</dbReference>
<evidence type="ECO:0000259" key="10">
    <source>
        <dbReference type="SMART" id="SM01270"/>
    </source>
</evidence>
<evidence type="ECO:0000256" key="7">
    <source>
        <dbReference type="ARBA" id="ARBA00026133"/>
    </source>
</evidence>
<evidence type="ECO:0000256" key="1">
    <source>
        <dbReference type="ARBA" id="ARBA00008025"/>
    </source>
</evidence>
<dbReference type="Proteomes" id="UP001214415">
    <property type="component" value="Chromosome 8"/>
</dbReference>
<evidence type="ECO:0000256" key="2">
    <source>
        <dbReference type="ARBA" id="ARBA00022448"/>
    </source>
</evidence>
<dbReference type="GO" id="GO:0005737">
    <property type="term" value="C:cytoplasm"/>
    <property type="evidence" value="ECO:0007669"/>
    <property type="project" value="UniProtKB-ARBA"/>
</dbReference>
<evidence type="ECO:0000256" key="4">
    <source>
        <dbReference type="ARBA" id="ARBA00022927"/>
    </source>
</evidence>
<evidence type="ECO:0000256" key="8">
    <source>
        <dbReference type="ARBA" id="ARBA00046280"/>
    </source>
</evidence>
<protein>
    <recommendedName>
        <fullName evidence="7">Synaptobrevin homolog YKT6</fullName>
    </recommendedName>
</protein>
<keyword evidence="4" id="KW-0653">Protein transport</keyword>
<evidence type="ECO:0000256" key="3">
    <source>
        <dbReference type="ARBA" id="ARBA00022692"/>
    </source>
</evidence>
<dbReference type="GO" id="GO:0016020">
    <property type="term" value="C:membrane"/>
    <property type="evidence" value="ECO:0007669"/>
    <property type="project" value="InterPro"/>
</dbReference>
<dbReference type="Pfam" id="PF00957">
    <property type="entry name" value="Synaptobrevin"/>
    <property type="match status" value="1"/>
</dbReference>
<dbReference type="SUPFAM" id="SSF64356">
    <property type="entry name" value="SNARE-like"/>
    <property type="match status" value="1"/>
</dbReference>
<dbReference type="InterPro" id="IPR001388">
    <property type="entry name" value="Synaptobrevin-like"/>
</dbReference>
<dbReference type="Pfam" id="PF13774">
    <property type="entry name" value="Longin"/>
    <property type="match status" value="1"/>
</dbReference>
<dbReference type="PRINTS" id="PR00219">
    <property type="entry name" value="SYNAPTOBREVN"/>
</dbReference>
<feature type="transmembrane region" description="Helical" evidence="9">
    <location>
        <begin position="181"/>
        <end position="200"/>
    </location>
</feature>
<keyword evidence="2" id="KW-0813">Transport</keyword>
<sequence>MLVVALVARGSDVLVESHEPEHERFLTAATAILAKIDPATAPRLSYAYEQWLFHYMADDQGIVFLAVADASMGRRVPFAFLAEMQKAYHATAGAPDAFQAPLDRLRREYQTDPEADPIQRAQNELGSVKDVITRNVEQILSRGEQIELLMDRTDSAANQSLAFRRRAVSLRREMWWRNTRVLALVGVCVLALLLFLYHSLFS</sequence>
<gene>
    <name evidence="11" type="ORF">MEQU1_003662</name>
</gene>
<dbReference type="SMART" id="SM01270">
    <property type="entry name" value="Longin"/>
    <property type="match status" value="1"/>
</dbReference>
<proteinExistence type="inferred from homology"/>
<comment type="subcellular location">
    <subcellularLocation>
        <location evidence="8">Endomembrane system</location>
        <topology evidence="8">Single-pass type IV membrane protein</topology>
    </subcellularLocation>
</comment>
<dbReference type="EMBL" id="CP119907">
    <property type="protein sequence ID" value="WFD24955.1"/>
    <property type="molecule type" value="Genomic_DNA"/>
</dbReference>
<dbReference type="Gene3D" id="1.20.5.110">
    <property type="match status" value="1"/>
</dbReference>
<accession>A0AAF0J5F7</accession>
<evidence type="ECO:0000256" key="5">
    <source>
        <dbReference type="ARBA" id="ARBA00022989"/>
    </source>
</evidence>
<dbReference type="InterPro" id="IPR011012">
    <property type="entry name" value="Longin-like_dom_sf"/>
</dbReference>
<dbReference type="GO" id="GO:0015031">
    <property type="term" value="P:protein transport"/>
    <property type="evidence" value="ECO:0007669"/>
    <property type="project" value="UniProtKB-KW"/>
</dbReference>
<dbReference type="Gene3D" id="3.30.450.50">
    <property type="entry name" value="Longin domain"/>
    <property type="match status" value="1"/>
</dbReference>
<dbReference type="InterPro" id="IPR051097">
    <property type="entry name" value="Synaptobrevin-like_transport"/>
</dbReference>
<comment type="similarity">
    <text evidence="1">Belongs to the synaptobrevin family.</text>
</comment>
<dbReference type="PANTHER" id="PTHR21136:SF168">
    <property type="entry name" value="VESICLE-ASSOCIATED MEMBRANE PROTEIN 9"/>
    <property type="match status" value="1"/>
</dbReference>
<keyword evidence="6 9" id="KW-0472">Membrane</keyword>
<dbReference type="GO" id="GO:0012505">
    <property type="term" value="C:endomembrane system"/>
    <property type="evidence" value="ECO:0007669"/>
    <property type="project" value="UniProtKB-SubCell"/>
</dbReference>
<evidence type="ECO:0000313" key="12">
    <source>
        <dbReference type="Proteomes" id="UP001214415"/>
    </source>
</evidence>
<dbReference type="CDD" id="cd15843">
    <property type="entry name" value="R-SNARE"/>
    <property type="match status" value="1"/>
</dbReference>
<dbReference type="AlphaFoldDB" id="A0AAF0J5F7"/>
<keyword evidence="3 9" id="KW-0812">Transmembrane</keyword>
<dbReference type="CDD" id="cd14824">
    <property type="entry name" value="Longin"/>
    <property type="match status" value="1"/>
</dbReference>
<dbReference type="SUPFAM" id="SSF58038">
    <property type="entry name" value="SNARE fusion complex"/>
    <property type="match status" value="1"/>
</dbReference>
<evidence type="ECO:0000256" key="6">
    <source>
        <dbReference type="ARBA" id="ARBA00023136"/>
    </source>
</evidence>
<dbReference type="FunFam" id="1.20.5.110:FF:000004">
    <property type="entry name" value="Vesicle-associated membrane protein 7"/>
    <property type="match status" value="1"/>
</dbReference>